<feature type="chain" id="PRO_5036116668" evidence="4">
    <location>
        <begin position="24"/>
        <end position="167"/>
    </location>
</feature>
<protein>
    <submittedName>
        <fullName evidence="7">Aste57867_25136 protein</fullName>
    </submittedName>
</protein>
<dbReference type="PANTHER" id="PTHR10913:SF45">
    <property type="entry name" value="FOLLISTATIN, ISOFORM A-RELATED"/>
    <property type="match status" value="1"/>
</dbReference>
<evidence type="ECO:0000256" key="1">
    <source>
        <dbReference type="ARBA" id="ARBA00022690"/>
    </source>
</evidence>
<feature type="signal peptide" evidence="4">
    <location>
        <begin position="1"/>
        <end position="23"/>
    </location>
</feature>
<feature type="domain" description="Kazal-like" evidence="5">
    <location>
        <begin position="17"/>
        <end position="58"/>
    </location>
</feature>
<evidence type="ECO:0000313" key="6">
    <source>
        <dbReference type="EMBL" id="KAF0682766.1"/>
    </source>
</evidence>
<reference evidence="7 8" key="1">
    <citation type="submission" date="2019-03" db="EMBL/GenBank/DDBJ databases">
        <authorList>
            <person name="Gaulin E."/>
            <person name="Dumas B."/>
        </authorList>
    </citation>
    <scope>NUCLEOTIDE SEQUENCE [LARGE SCALE GENOMIC DNA]</scope>
    <source>
        <strain evidence="7">CBS 568.67</strain>
    </source>
</reference>
<dbReference type="Pfam" id="PF07648">
    <property type="entry name" value="Kazal_2"/>
    <property type="match status" value="2"/>
</dbReference>
<dbReference type="CDD" id="cd00104">
    <property type="entry name" value="KAZAL_FS"/>
    <property type="match status" value="2"/>
</dbReference>
<dbReference type="Gene3D" id="3.30.60.30">
    <property type="match status" value="2"/>
</dbReference>
<keyword evidence="3" id="KW-1015">Disulfide bond</keyword>
<sequence>MLRTLAIATVVAASAAASSPVKCTDIGGCIAVFEPVCGSDNRTYGNACELTVAQCSNPSLQLASDGACGDKCQLKACADIYAPVCGSDGQTYGNKCELQRAQCNNKPITVVSQGPCGNATTTQPANTTTTIVVPNTTQTPKTTPVTSMASPRAFVAIGVGLVALGLA</sequence>
<evidence type="ECO:0000256" key="4">
    <source>
        <dbReference type="SAM" id="SignalP"/>
    </source>
</evidence>
<organism evidence="7 8">
    <name type="scientific">Aphanomyces stellatus</name>
    <dbReference type="NCBI Taxonomy" id="120398"/>
    <lineage>
        <taxon>Eukaryota</taxon>
        <taxon>Sar</taxon>
        <taxon>Stramenopiles</taxon>
        <taxon>Oomycota</taxon>
        <taxon>Saprolegniomycetes</taxon>
        <taxon>Saprolegniales</taxon>
        <taxon>Verrucalvaceae</taxon>
        <taxon>Aphanomyces</taxon>
    </lineage>
</organism>
<dbReference type="SMART" id="SM00280">
    <property type="entry name" value="KAZAL"/>
    <property type="match status" value="2"/>
</dbReference>
<reference evidence="6" key="2">
    <citation type="submission" date="2019-06" db="EMBL/GenBank/DDBJ databases">
        <title>Genomics analysis of Aphanomyces spp. identifies a new class of oomycete effector associated with host adaptation.</title>
        <authorList>
            <person name="Gaulin E."/>
        </authorList>
    </citation>
    <scope>NUCLEOTIDE SEQUENCE</scope>
    <source>
        <strain evidence="6">CBS 578.67</strain>
    </source>
</reference>
<dbReference type="SUPFAM" id="SSF100895">
    <property type="entry name" value="Kazal-type serine protease inhibitors"/>
    <property type="match status" value="2"/>
</dbReference>
<name>A0A485LSC4_9STRA</name>
<evidence type="ECO:0000256" key="3">
    <source>
        <dbReference type="ARBA" id="ARBA00023157"/>
    </source>
</evidence>
<gene>
    <name evidence="7" type="primary">Aste57867_25136</name>
    <name evidence="6" type="ORF">As57867_025058</name>
    <name evidence="7" type="ORF">ASTE57867_25136</name>
</gene>
<keyword evidence="8" id="KW-1185">Reference proteome</keyword>
<dbReference type="PROSITE" id="PS51465">
    <property type="entry name" value="KAZAL_2"/>
    <property type="match status" value="2"/>
</dbReference>
<keyword evidence="2" id="KW-0722">Serine protease inhibitor</keyword>
<keyword evidence="1" id="KW-0646">Protease inhibitor</keyword>
<dbReference type="GO" id="GO:0005576">
    <property type="term" value="C:extracellular region"/>
    <property type="evidence" value="ECO:0007669"/>
    <property type="project" value="TreeGrafter"/>
</dbReference>
<accession>A0A485LSC4</accession>
<dbReference type="EMBL" id="CAADRA010007512">
    <property type="protein sequence ID" value="VFU01766.1"/>
    <property type="molecule type" value="Genomic_DNA"/>
</dbReference>
<dbReference type="InterPro" id="IPR002350">
    <property type="entry name" value="Kazal_dom"/>
</dbReference>
<dbReference type="EMBL" id="VJMH01007486">
    <property type="protein sequence ID" value="KAF0682766.1"/>
    <property type="molecule type" value="Genomic_DNA"/>
</dbReference>
<keyword evidence="4" id="KW-0732">Signal</keyword>
<dbReference type="InterPro" id="IPR036058">
    <property type="entry name" value="Kazal_dom_sf"/>
</dbReference>
<proteinExistence type="predicted"/>
<dbReference type="OrthoDB" id="61562at2759"/>
<dbReference type="Proteomes" id="UP000332933">
    <property type="component" value="Unassembled WGS sequence"/>
</dbReference>
<evidence type="ECO:0000259" key="5">
    <source>
        <dbReference type="PROSITE" id="PS51465"/>
    </source>
</evidence>
<feature type="domain" description="Kazal-like" evidence="5">
    <location>
        <begin position="62"/>
        <end position="118"/>
    </location>
</feature>
<dbReference type="AlphaFoldDB" id="A0A485LSC4"/>
<evidence type="ECO:0000313" key="7">
    <source>
        <dbReference type="EMBL" id="VFU01766.1"/>
    </source>
</evidence>
<dbReference type="InterPro" id="IPR050653">
    <property type="entry name" value="Prot_Inhib_GrowthFact_Antg"/>
</dbReference>
<evidence type="ECO:0000313" key="8">
    <source>
        <dbReference type="Proteomes" id="UP000332933"/>
    </source>
</evidence>
<dbReference type="PANTHER" id="PTHR10913">
    <property type="entry name" value="FOLLISTATIN-RELATED"/>
    <property type="match status" value="1"/>
</dbReference>
<evidence type="ECO:0000256" key="2">
    <source>
        <dbReference type="ARBA" id="ARBA00022900"/>
    </source>
</evidence>
<dbReference type="GO" id="GO:0030154">
    <property type="term" value="P:cell differentiation"/>
    <property type="evidence" value="ECO:0007669"/>
    <property type="project" value="TreeGrafter"/>
</dbReference>